<sequence>MIGITGASGKLGKATIHHLLRRVPPESVVAIVRDPGRLGALAESGIHVRVADYDDKASLAKALPSVKTLLQISATAPGEEGMLQEQAVVEAAVSNGVRRILYTSSLLARPDARFMGTCQAAHTEAAIIKSGLEYTFFRNSLYLELIPELAGDADRTGVLQYPAGDGKVSFVSRQDIAEAMAICLLQPISGRRVLEITGSQAVGFAEVAAAMSSNRGVVFADMDSNAYRAMIAERWIPDAVIDFLVSMAEAVRAGEFALVDGTLESLLGRPLVSLDDYLRMA</sequence>
<name>A0A3E0WJJ6_9GAMM</name>
<reference evidence="3" key="1">
    <citation type="submission" date="2017-05" db="EMBL/GenBank/DDBJ databases">
        <authorList>
            <person name="Sharma S."/>
            <person name="Sidhu C."/>
            <person name="Pinnaka A.K."/>
        </authorList>
    </citation>
    <scope>NUCLEOTIDE SEQUENCE [LARGE SCALE GENOMIC DNA]</scope>
    <source>
        <strain evidence="3">AK93</strain>
    </source>
</reference>
<dbReference type="PANTHER" id="PTHR47129:SF1">
    <property type="entry name" value="NMRA-LIKE DOMAIN-CONTAINING PROTEIN"/>
    <property type="match status" value="1"/>
</dbReference>
<dbReference type="InterPro" id="IPR052718">
    <property type="entry name" value="NmrA-type_oxidoreductase"/>
</dbReference>
<accession>A0A3E0WJJ6</accession>
<proteinExistence type="predicted"/>
<dbReference type="Proteomes" id="UP000256763">
    <property type="component" value="Unassembled WGS sequence"/>
</dbReference>
<protein>
    <recommendedName>
        <fullName evidence="1">NAD(P)-binding domain-containing protein</fullName>
    </recommendedName>
</protein>
<evidence type="ECO:0000259" key="1">
    <source>
        <dbReference type="Pfam" id="PF13460"/>
    </source>
</evidence>
<evidence type="ECO:0000313" key="2">
    <source>
        <dbReference type="EMBL" id="RFA32629.1"/>
    </source>
</evidence>
<dbReference type="InterPro" id="IPR036291">
    <property type="entry name" value="NAD(P)-bd_dom_sf"/>
</dbReference>
<evidence type="ECO:0000313" key="3">
    <source>
        <dbReference type="Proteomes" id="UP000256763"/>
    </source>
</evidence>
<dbReference type="PANTHER" id="PTHR47129">
    <property type="entry name" value="QUINONE OXIDOREDUCTASE 2"/>
    <property type="match status" value="1"/>
</dbReference>
<dbReference type="AlphaFoldDB" id="A0A3E0WJJ6"/>
<comment type="caution">
    <text evidence="2">The sequence shown here is derived from an EMBL/GenBank/DDBJ whole genome shotgun (WGS) entry which is preliminary data.</text>
</comment>
<dbReference type="InterPro" id="IPR016040">
    <property type="entry name" value="NAD(P)-bd_dom"/>
</dbReference>
<organism evidence="2 3">
    <name type="scientific">Alkalilimnicola ehrlichii</name>
    <dbReference type="NCBI Taxonomy" id="351052"/>
    <lineage>
        <taxon>Bacteria</taxon>
        <taxon>Pseudomonadati</taxon>
        <taxon>Pseudomonadota</taxon>
        <taxon>Gammaproteobacteria</taxon>
        <taxon>Chromatiales</taxon>
        <taxon>Ectothiorhodospiraceae</taxon>
        <taxon>Alkalilimnicola</taxon>
    </lineage>
</organism>
<dbReference type="Pfam" id="PF13460">
    <property type="entry name" value="NAD_binding_10"/>
    <property type="match status" value="1"/>
</dbReference>
<dbReference type="OrthoDB" id="5510591at2"/>
<gene>
    <name evidence="2" type="ORF">CAL65_19360</name>
</gene>
<keyword evidence="3" id="KW-1185">Reference proteome</keyword>
<dbReference type="Gene3D" id="3.40.50.720">
    <property type="entry name" value="NAD(P)-binding Rossmann-like Domain"/>
    <property type="match status" value="1"/>
</dbReference>
<feature type="domain" description="NAD(P)-binding" evidence="1">
    <location>
        <begin position="6"/>
        <end position="187"/>
    </location>
</feature>
<dbReference type="Gene3D" id="3.90.25.10">
    <property type="entry name" value="UDP-galactose 4-epimerase, domain 1"/>
    <property type="match status" value="1"/>
</dbReference>
<dbReference type="SUPFAM" id="SSF51735">
    <property type="entry name" value="NAD(P)-binding Rossmann-fold domains"/>
    <property type="match status" value="1"/>
</dbReference>
<dbReference type="RefSeq" id="WP_116303759.1">
    <property type="nucleotide sequence ID" value="NZ_NFZV01000028.1"/>
</dbReference>
<dbReference type="EMBL" id="NFZW01000027">
    <property type="protein sequence ID" value="RFA32629.1"/>
    <property type="molecule type" value="Genomic_DNA"/>
</dbReference>